<reference evidence="2 3" key="1">
    <citation type="submission" date="2024-07" db="EMBL/GenBank/DDBJ databases">
        <authorList>
            <person name="Yun M."/>
        </authorList>
    </citation>
    <scope>NUCLEOTIDE SEQUENCE [LARGE SCALE GENOMIC DNA]</scope>
    <source>
        <strain evidence="2 3">MS01</strain>
    </source>
</reference>
<dbReference type="RefSeq" id="WP_367974189.1">
    <property type="nucleotide sequence ID" value="NZ_JBFPEQ010000001.1"/>
</dbReference>
<feature type="transmembrane region" description="Helical" evidence="1">
    <location>
        <begin position="89"/>
        <end position="107"/>
    </location>
</feature>
<keyword evidence="1" id="KW-0472">Membrane</keyword>
<organism evidence="2 3">
    <name type="scientific">Leuconostoc aquikimchii</name>
    <dbReference type="NCBI Taxonomy" id="3236804"/>
    <lineage>
        <taxon>Bacteria</taxon>
        <taxon>Bacillati</taxon>
        <taxon>Bacillota</taxon>
        <taxon>Bacilli</taxon>
        <taxon>Lactobacillales</taxon>
        <taxon>Lactobacillaceae</taxon>
        <taxon>Leuconostoc</taxon>
    </lineage>
</organism>
<feature type="transmembrane region" description="Helical" evidence="1">
    <location>
        <begin position="64"/>
        <end position="83"/>
    </location>
</feature>
<dbReference type="Proteomes" id="UP001556617">
    <property type="component" value="Unassembled WGS sequence"/>
</dbReference>
<evidence type="ECO:0008006" key="4">
    <source>
        <dbReference type="Google" id="ProtNLM"/>
    </source>
</evidence>
<gene>
    <name evidence="2" type="ORF">AB3K24_05485</name>
</gene>
<name>A0ABV3S381_9LACO</name>
<proteinExistence type="predicted"/>
<comment type="caution">
    <text evidence="2">The sequence shown here is derived from an EMBL/GenBank/DDBJ whole genome shotgun (WGS) entry which is preliminary data.</text>
</comment>
<dbReference type="EMBL" id="JBFPER010000001">
    <property type="protein sequence ID" value="MEX0380801.1"/>
    <property type="molecule type" value="Genomic_DNA"/>
</dbReference>
<evidence type="ECO:0000313" key="3">
    <source>
        <dbReference type="Proteomes" id="UP001556617"/>
    </source>
</evidence>
<feature type="transmembrane region" description="Helical" evidence="1">
    <location>
        <begin position="9"/>
        <end position="27"/>
    </location>
</feature>
<keyword evidence="1" id="KW-1133">Transmembrane helix</keyword>
<keyword evidence="3" id="KW-1185">Reference proteome</keyword>
<accession>A0ABV3S381</accession>
<protein>
    <recommendedName>
        <fullName evidence="4">Integral membrane protein</fullName>
    </recommendedName>
</protein>
<evidence type="ECO:0000256" key="1">
    <source>
        <dbReference type="SAM" id="Phobius"/>
    </source>
</evidence>
<evidence type="ECO:0000313" key="2">
    <source>
        <dbReference type="EMBL" id="MEX0380801.1"/>
    </source>
</evidence>
<keyword evidence="1" id="KW-0812">Transmembrane</keyword>
<sequence length="145" mass="16464">MKKIFKKYYGYQWLAAVIIGAILPLMAQKIGIREIHQVIWLYLVINGIYTLYFGYAVRKHGYSPLLIMLVPAIFSGVSIMWLKIVATQYGFYFSLLYIVLSLFTFFGDTRDDPDENLIPVENGFQGLASGTENNFSLPVDGGFKS</sequence>
<feature type="transmembrane region" description="Helical" evidence="1">
    <location>
        <begin position="39"/>
        <end position="57"/>
    </location>
</feature>